<dbReference type="InterPro" id="IPR000938">
    <property type="entry name" value="CAP-Gly_domain"/>
</dbReference>
<dbReference type="SUPFAM" id="SSF74924">
    <property type="entry name" value="Cap-Gly domain"/>
    <property type="match status" value="1"/>
</dbReference>
<evidence type="ECO:0000259" key="2">
    <source>
        <dbReference type="PROSITE" id="PS50245"/>
    </source>
</evidence>
<protein>
    <submittedName>
        <fullName evidence="4">Uncharacterized protein LOC117652001</fullName>
    </submittedName>
</protein>
<proteinExistence type="predicted"/>
<dbReference type="SMART" id="SM01052">
    <property type="entry name" value="CAP_GLY"/>
    <property type="match status" value="1"/>
</dbReference>
<dbReference type="PROSITE" id="PS50245">
    <property type="entry name" value="CAP_GLY_2"/>
    <property type="match status" value="1"/>
</dbReference>
<dbReference type="InterPro" id="IPR036859">
    <property type="entry name" value="CAP-Gly_dom_sf"/>
</dbReference>
<gene>
    <name evidence="4" type="primary">LOC117652001</name>
</gene>
<accession>A0A6P9A3Q0</accession>
<feature type="region of interest" description="Disordered" evidence="1">
    <location>
        <begin position="1"/>
        <end position="34"/>
    </location>
</feature>
<feature type="region of interest" description="Disordered" evidence="1">
    <location>
        <begin position="355"/>
        <end position="466"/>
    </location>
</feature>
<feature type="compositionally biased region" description="Basic and acidic residues" evidence="1">
    <location>
        <begin position="421"/>
        <end position="466"/>
    </location>
</feature>
<dbReference type="OrthoDB" id="6623290at2759"/>
<evidence type="ECO:0000313" key="4">
    <source>
        <dbReference type="RefSeq" id="XP_034252518.1"/>
    </source>
</evidence>
<dbReference type="KEGG" id="tpal:117652001"/>
<evidence type="ECO:0000256" key="1">
    <source>
        <dbReference type="SAM" id="MobiDB-lite"/>
    </source>
</evidence>
<feature type="compositionally biased region" description="Acidic residues" evidence="1">
    <location>
        <begin position="297"/>
        <end position="307"/>
    </location>
</feature>
<feature type="region of interest" description="Disordered" evidence="1">
    <location>
        <begin position="201"/>
        <end position="327"/>
    </location>
</feature>
<feature type="compositionally biased region" description="Low complexity" evidence="1">
    <location>
        <begin position="273"/>
        <end position="284"/>
    </location>
</feature>
<dbReference type="GeneID" id="117652001"/>
<feature type="compositionally biased region" description="Basic residues" evidence="1">
    <location>
        <begin position="377"/>
        <end position="387"/>
    </location>
</feature>
<dbReference type="Gene3D" id="2.30.30.190">
    <property type="entry name" value="CAP Gly-rich-like domain"/>
    <property type="match status" value="1"/>
</dbReference>
<dbReference type="Pfam" id="PF01302">
    <property type="entry name" value="CAP_GLY"/>
    <property type="match status" value="1"/>
</dbReference>
<feature type="compositionally biased region" description="Low complexity" evidence="1">
    <location>
        <begin position="24"/>
        <end position="34"/>
    </location>
</feature>
<feature type="domain" description="CAP-Gly" evidence="2">
    <location>
        <begin position="75"/>
        <end position="119"/>
    </location>
</feature>
<keyword evidence="3" id="KW-1185">Reference proteome</keyword>
<reference evidence="4" key="1">
    <citation type="submission" date="2025-08" db="UniProtKB">
        <authorList>
            <consortium name="RefSeq"/>
        </authorList>
    </citation>
    <scope>IDENTIFICATION</scope>
    <source>
        <tissue evidence="4">Total insect</tissue>
    </source>
</reference>
<dbReference type="Proteomes" id="UP000515158">
    <property type="component" value="Unplaced"/>
</dbReference>
<organism evidence="4">
    <name type="scientific">Thrips palmi</name>
    <name type="common">Melon thrips</name>
    <dbReference type="NCBI Taxonomy" id="161013"/>
    <lineage>
        <taxon>Eukaryota</taxon>
        <taxon>Metazoa</taxon>
        <taxon>Ecdysozoa</taxon>
        <taxon>Arthropoda</taxon>
        <taxon>Hexapoda</taxon>
        <taxon>Insecta</taxon>
        <taxon>Pterygota</taxon>
        <taxon>Neoptera</taxon>
        <taxon>Paraneoptera</taxon>
        <taxon>Thysanoptera</taxon>
        <taxon>Terebrantia</taxon>
        <taxon>Thripoidea</taxon>
        <taxon>Thripidae</taxon>
        <taxon>Thrips</taxon>
    </lineage>
</organism>
<evidence type="ECO:0000313" key="3">
    <source>
        <dbReference type="Proteomes" id="UP000515158"/>
    </source>
</evidence>
<feature type="compositionally biased region" description="Polar residues" evidence="1">
    <location>
        <begin position="221"/>
        <end position="233"/>
    </location>
</feature>
<dbReference type="RefSeq" id="XP_034252518.1">
    <property type="nucleotide sequence ID" value="XM_034396627.1"/>
</dbReference>
<feature type="compositionally biased region" description="Low complexity" evidence="1">
    <location>
        <begin position="394"/>
        <end position="407"/>
    </location>
</feature>
<sequence>MDPWKWGRSWGPSGGPGPGPTTPGPGAHVPMMAGPMAGPMAGSMSGPPILVGERILWLGSGSGVPQGGAVRWMGKLPEMGPSWTLGIELDMALPYGGIDGWWGGRRLFSCEARRGLLVPLSSVVREPQSAGLANWQHPCEQQAAYAPPQHQQHQQHQQPEYFAAANANQQYPKPAVRRKNVPSFVQSLPLVEEETRQAVYDTREHVQQQRLEEERRESAADTVSGTVSDTALQPSAPPRQRSGVRLTRSGDFSAVSWQQAGPRPNPFDGPEPSTSGTSCAASKASKARKPVSTNPFDESDESDDDTTVDTAGKPAKKGREANDYSLPATLEHREFSLTGPLYESATLHIGRYERHQCQHRRSASDTTATGTDTERRLRAHVRGKRRAPTPPCDAAAGTGTASRTSTASKKKRQAPLPPALLEERLEQERLEKERVEKERLEKERLEQERLEKERAERDQLNRTDRG</sequence>
<dbReference type="InParanoid" id="A0A6P9A3Q0"/>
<dbReference type="AlphaFoldDB" id="A0A6P9A3Q0"/>
<name>A0A6P9A3Q0_THRPL</name>
<feature type="compositionally biased region" description="Low complexity" evidence="1">
    <location>
        <begin position="1"/>
        <end position="11"/>
    </location>
</feature>
<feature type="compositionally biased region" description="Basic and acidic residues" evidence="1">
    <location>
        <begin position="201"/>
        <end position="219"/>
    </location>
</feature>